<feature type="domain" description="Outer membrane protein beta-barrel" evidence="3">
    <location>
        <begin position="6"/>
        <end position="180"/>
    </location>
</feature>
<dbReference type="Pfam" id="PF13505">
    <property type="entry name" value="OMP_b-brl"/>
    <property type="match status" value="1"/>
</dbReference>
<dbReference type="InterPro" id="IPR011250">
    <property type="entry name" value="OMP/PagP_B-barrel"/>
</dbReference>
<evidence type="ECO:0000256" key="1">
    <source>
        <dbReference type="ARBA" id="ARBA00022729"/>
    </source>
</evidence>
<name>A0A9D2DDR6_9BACT</name>
<evidence type="ECO:0000313" key="5">
    <source>
        <dbReference type="Proteomes" id="UP000824014"/>
    </source>
</evidence>
<organism evidence="4 5">
    <name type="scientific">Candidatus Tidjanibacter faecipullorum</name>
    <dbReference type="NCBI Taxonomy" id="2838766"/>
    <lineage>
        <taxon>Bacteria</taxon>
        <taxon>Pseudomonadati</taxon>
        <taxon>Bacteroidota</taxon>
        <taxon>Bacteroidia</taxon>
        <taxon>Bacteroidales</taxon>
        <taxon>Rikenellaceae</taxon>
        <taxon>Tidjanibacter</taxon>
    </lineage>
</organism>
<evidence type="ECO:0000313" key="4">
    <source>
        <dbReference type="EMBL" id="HIZ15142.1"/>
    </source>
</evidence>
<accession>A0A9D2DDR6</accession>
<evidence type="ECO:0000259" key="3">
    <source>
        <dbReference type="Pfam" id="PF13505"/>
    </source>
</evidence>
<reference evidence="4" key="1">
    <citation type="journal article" date="2021" name="PeerJ">
        <title>Extensive microbial diversity within the chicken gut microbiome revealed by metagenomics and culture.</title>
        <authorList>
            <person name="Gilroy R."/>
            <person name="Ravi A."/>
            <person name="Getino M."/>
            <person name="Pursley I."/>
            <person name="Horton D.L."/>
            <person name="Alikhan N.F."/>
            <person name="Baker D."/>
            <person name="Gharbi K."/>
            <person name="Hall N."/>
            <person name="Watson M."/>
            <person name="Adriaenssens E.M."/>
            <person name="Foster-Nyarko E."/>
            <person name="Jarju S."/>
            <person name="Secka A."/>
            <person name="Antonio M."/>
            <person name="Oren A."/>
            <person name="Chaudhuri R.R."/>
            <person name="La Ragione R."/>
            <person name="Hildebrand F."/>
            <person name="Pallen M.J."/>
        </authorList>
    </citation>
    <scope>NUCLEOTIDE SEQUENCE</scope>
    <source>
        <strain evidence="4">ChiHjej11B10-19426</strain>
    </source>
</reference>
<protein>
    <submittedName>
        <fullName evidence="4">Porin family protein</fullName>
    </submittedName>
</protein>
<gene>
    <name evidence="4" type="ORF">H9816_04460</name>
</gene>
<comment type="caution">
    <text evidence="4">The sequence shown here is derived from an EMBL/GenBank/DDBJ whole genome shotgun (WGS) entry which is preliminary data.</text>
</comment>
<dbReference type="InterPro" id="IPR027385">
    <property type="entry name" value="Beta-barrel_OMP"/>
</dbReference>
<sequence>MKKFFIALVMLVMTAGAAHAQWYVGGGIGFGTSNSKNNNGQVVNKRTQFTFTPRVGYIINDNWLAGVKLGLTTGTYGSWGAQKGTSFMIAPYARYNFARLGRFAFAAEASIEFSTFGTSEAPKQSGFGFGLGIEPVVAFDINEHWGLETTIDLFRFGYQYTGTDTEGVKTSSNAFNIGVDGDNIFNLGGLTFSVIYKF</sequence>
<feature type="signal peptide" evidence="2">
    <location>
        <begin position="1"/>
        <end position="20"/>
    </location>
</feature>
<evidence type="ECO:0000256" key="2">
    <source>
        <dbReference type="SAM" id="SignalP"/>
    </source>
</evidence>
<proteinExistence type="predicted"/>
<dbReference type="AlphaFoldDB" id="A0A9D2DDR6"/>
<dbReference type="Gene3D" id="2.40.160.20">
    <property type="match status" value="1"/>
</dbReference>
<dbReference type="SUPFAM" id="SSF56925">
    <property type="entry name" value="OMPA-like"/>
    <property type="match status" value="1"/>
</dbReference>
<feature type="chain" id="PRO_5038371278" evidence="2">
    <location>
        <begin position="21"/>
        <end position="198"/>
    </location>
</feature>
<reference evidence="4" key="2">
    <citation type="submission" date="2021-04" db="EMBL/GenBank/DDBJ databases">
        <authorList>
            <person name="Gilroy R."/>
        </authorList>
    </citation>
    <scope>NUCLEOTIDE SEQUENCE</scope>
    <source>
        <strain evidence="4">ChiHjej11B10-19426</strain>
    </source>
</reference>
<dbReference type="Proteomes" id="UP000824014">
    <property type="component" value="Unassembled WGS sequence"/>
</dbReference>
<dbReference type="EMBL" id="DXCC01000015">
    <property type="protein sequence ID" value="HIZ15142.1"/>
    <property type="molecule type" value="Genomic_DNA"/>
</dbReference>
<keyword evidence="1 2" id="KW-0732">Signal</keyword>